<name>A0A484F6S0_9EURY</name>
<evidence type="ECO:0000313" key="3">
    <source>
        <dbReference type="Proteomes" id="UP000294855"/>
    </source>
</evidence>
<sequence length="151" mass="17677">MEIDKTFTSLEEIQSLLERDGMTWRISVDEDEIEETEEENEEDEGEDKEICRSKIVLESASFSAEADAVEIEKWEAELPDIDEKEEKETPEMFEEKQSTDEIQKTAFENASVIYFDLFKKKTYTKTLIFQTEDENGQKIYRLIGFCEAPMS</sequence>
<feature type="compositionally biased region" description="Acidic residues" evidence="1">
    <location>
        <begin position="29"/>
        <end position="47"/>
    </location>
</feature>
<reference evidence="2 3" key="1">
    <citation type="submission" date="2019-03" db="EMBL/GenBank/DDBJ databases">
        <title>Genomic Encyclopedia of Type Strains, Phase IV (KMG-IV): sequencing the most valuable type-strain genomes for metagenomic binning, comparative biology and taxonomic classification.</title>
        <authorList>
            <person name="Goeker M."/>
        </authorList>
    </citation>
    <scope>NUCLEOTIDE SEQUENCE [LARGE SCALE GENOMIC DNA]</scope>
    <source>
        <strain evidence="2 3">DSM 13328</strain>
    </source>
</reference>
<dbReference type="RefSeq" id="WP_133517469.1">
    <property type="nucleotide sequence ID" value="NZ_JAHDUW010000003.1"/>
</dbReference>
<comment type="caution">
    <text evidence="2">The sequence shown here is derived from an EMBL/GenBank/DDBJ whole genome shotgun (WGS) entry which is preliminary data.</text>
</comment>
<dbReference type="AlphaFoldDB" id="A0A484F6S0"/>
<dbReference type="EMBL" id="SNYS01000008">
    <property type="protein sequence ID" value="TDQ68821.1"/>
    <property type="molecule type" value="Genomic_DNA"/>
</dbReference>
<protein>
    <submittedName>
        <fullName evidence="2">Uncharacterized protein</fullName>
    </submittedName>
</protein>
<gene>
    <name evidence="2" type="ORF">C7391_1017</name>
</gene>
<accession>A0A484F6S0</accession>
<keyword evidence="3" id="KW-1185">Reference proteome</keyword>
<evidence type="ECO:0000256" key="1">
    <source>
        <dbReference type="SAM" id="MobiDB-lite"/>
    </source>
</evidence>
<dbReference type="Proteomes" id="UP000294855">
    <property type="component" value="Unassembled WGS sequence"/>
</dbReference>
<proteinExistence type="predicted"/>
<feature type="region of interest" description="Disordered" evidence="1">
    <location>
        <begin position="27"/>
        <end position="49"/>
    </location>
</feature>
<evidence type="ECO:0000313" key="2">
    <source>
        <dbReference type="EMBL" id="TDQ68821.1"/>
    </source>
</evidence>
<feature type="compositionally biased region" description="Basic and acidic residues" evidence="1">
    <location>
        <begin position="84"/>
        <end position="101"/>
    </location>
</feature>
<feature type="region of interest" description="Disordered" evidence="1">
    <location>
        <begin position="77"/>
        <end position="101"/>
    </location>
</feature>
<organism evidence="2 3">
    <name type="scientific">Methanimicrococcus blatticola</name>
    <dbReference type="NCBI Taxonomy" id="91560"/>
    <lineage>
        <taxon>Archaea</taxon>
        <taxon>Methanobacteriati</taxon>
        <taxon>Methanobacteriota</taxon>
        <taxon>Stenosarchaea group</taxon>
        <taxon>Methanomicrobia</taxon>
        <taxon>Methanosarcinales</taxon>
        <taxon>Methanosarcinaceae</taxon>
        <taxon>Methanimicrococcus</taxon>
    </lineage>
</organism>